<keyword evidence="5 11" id="KW-0812">Transmembrane</keyword>
<dbReference type="PROSITE" id="PS52016">
    <property type="entry name" value="TONB_DEPENDENT_REC_3"/>
    <property type="match status" value="1"/>
</dbReference>
<evidence type="ECO:0000256" key="13">
    <source>
        <dbReference type="RuleBase" id="RU003357"/>
    </source>
</evidence>
<dbReference type="Pfam" id="PF07715">
    <property type="entry name" value="Plug"/>
    <property type="match status" value="1"/>
</dbReference>
<accession>A0A1H2Z1D7</accession>
<dbReference type="SUPFAM" id="SSF56935">
    <property type="entry name" value="Porins"/>
    <property type="match status" value="1"/>
</dbReference>
<feature type="signal peptide" evidence="14">
    <location>
        <begin position="1"/>
        <end position="26"/>
    </location>
</feature>
<evidence type="ECO:0000256" key="1">
    <source>
        <dbReference type="ARBA" id="ARBA00004571"/>
    </source>
</evidence>
<evidence type="ECO:0000259" key="15">
    <source>
        <dbReference type="Pfam" id="PF00593"/>
    </source>
</evidence>
<organism evidence="17 18">
    <name type="scientific">Pseudomonas kuykendallii</name>
    <dbReference type="NCBI Taxonomy" id="1007099"/>
    <lineage>
        <taxon>Bacteria</taxon>
        <taxon>Pseudomonadati</taxon>
        <taxon>Pseudomonadota</taxon>
        <taxon>Gammaproteobacteria</taxon>
        <taxon>Pseudomonadales</taxon>
        <taxon>Pseudomonadaceae</taxon>
        <taxon>Pseudomonas</taxon>
    </lineage>
</organism>
<evidence type="ECO:0000256" key="11">
    <source>
        <dbReference type="PROSITE-ProRule" id="PRU01360"/>
    </source>
</evidence>
<evidence type="ECO:0000256" key="7">
    <source>
        <dbReference type="ARBA" id="ARBA00023077"/>
    </source>
</evidence>
<gene>
    <name evidence="17" type="ORF">SAMN05216287_2122</name>
</gene>
<dbReference type="Pfam" id="PF00593">
    <property type="entry name" value="TonB_dep_Rec_b-barrel"/>
    <property type="match status" value="1"/>
</dbReference>
<dbReference type="InterPro" id="IPR012910">
    <property type="entry name" value="Plug_dom"/>
</dbReference>
<dbReference type="Gene3D" id="2.40.170.20">
    <property type="entry name" value="TonB-dependent receptor, beta-barrel domain"/>
    <property type="match status" value="1"/>
</dbReference>
<dbReference type="CDD" id="cd01347">
    <property type="entry name" value="ligand_gated_channel"/>
    <property type="match status" value="1"/>
</dbReference>
<keyword evidence="10 11" id="KW-0998">Cell outer membrane</keyword>
<feature type="chain" id="PRO_5017474793" evidence="14">
    <location>
        <begin position="27"/>
        <end position="668"/>
    </location>
</feature>
<name>A0A1H2Z1D7_9PSED</name>
<dbReference type="InterPro" id="IPR000531">
    <property type="entry name" value="Beta-barrel_TonB"/>
</dbReference>
<keyword evidence="7 13" id="KW-0798">TonB box</keyword>
<evidence type="ECO:0000256" key="6">
    <source>
        <dbReference type="ARBA" id="ARBA00022729"/>
    </source>
</evidence>
<evidence type="ECO:0000256" key="3">
    <source>
        <dbReference type="ARBA" id="ARBA00022448"/>
    </source>
</evidence>
<dbReference type="Proteomes" id="UP000243778">
    <property type="component" value="Unassembled WGS sequence"/>
</dbReference>
<dbReference type="PROSITE" id="PS01156">
    <property type="entry name" value="TONB_DEPENDENT_REC_2"/>
    <property type="match status" value="1"/>
</dbReference>
<dbReference type="InterPro" id="IPR010917">
    <property type="entry name" value="TonB_rcpt_CS"/>
</dbReference>
<dbReference type="AlphaFoldDB" id="A0A1H2Z1D7"/>
<dbReference type="GO" id="GO:0015344">
    <property type="term" value="F:siderophore uptake transmembrane transporter activity"/>
    <property type="evidence" value="ECO:0007669"/>
    <property type="project" value="TreeGrafter"/>
</dbReference>
<evidence type="ECO:0000313" key="18">
    <source>
        <dbReference type="Proteomes" id="UP000243778"/>
    </source>
</evidence>
<keyword evidence="3 11" id="KW-0813">Transport</keyword>
<feature type="short sequence motif" description="TonB C-terminal box" evidence="12">
    <location>
        <begin position="651"/>
        <end position="668"/>
    </location>
</feature>
<dbReference type="Gene3D" id="2.170.130.10">
    <property type="entry name" value="TonB-dependent receptor, plug domain"/>
    <property type="match status" value="1"/>
</dbReference>
<keyword evidence="6 14" id="KW-0732">Signal</keyword>
<feature type="domain" description="TonB-dependent receptor plug" evidence="16">
    <location>
        <begin position="52"/>
        <end position="150"/>
    </location>
</feature>
<evidence type="ECO:0000256" key="14">
    <source>
        <dbReference type="SAM" id="SignalP"/>
    </source>
</evidence>
<reference evidence="18" key="1">
    <citation type="submission" date="2016-10" db="EMBL/GenBank/DDBJ databases">
        <authorList>
            <person name="Varghese N."/>
            <person name="Submissions S."/>
        </authorList>
    </citation>
    <scope>NUCLEOTIDE SEQUENCE [LARGE SCALE GENOMIC DNA]</scope>
    <source>
        <strain evidence="18">NRRL B-59562</strain>
    </source>
</reference>
<keyword evidence="18" id="KW-1185">Reference proteome</keyword>
<evidence type="ECO:0000256" key="5">
    <source>
        <dbReference type="ARBA" id="ARBA00022692"/>
    </source>
</evidence>
<keyword evidence="4 11" id="KW-1134">Transmembrane beta strand</keyword>
<dbReference type="GO" id="GO:0009279">
    <property type="term" value="C:cell outer membrane"/>
    <property type="evidence" value="ECO:0007669"/>
    <property type="project" value="UniProtKB-SubCell"/>
</dbReference>
<evidence type="ECO:0000256" key="4">
    <source>
        <dbReference type="ARBA" id="ARBA00022452"/>
    </source>
</evidence>
<keyword evidence="8 11" id="KW-0472">Membrane</keyword>
<dbReference type="InterPro" id="IPR039426">
    <property type="entry name" value="TonB-dep_rcpt-like"/>
</dbReference>
<evidence type="ECO:0000256" key="12">
    <source>
        <dbReference type="PROSITE-ProRule" id="PRU10144"/>
    </source>
</evidence>
<keyword evidence="9" id="KW-0675">Receptor</keyword>
<proteinExistence type="inferred from homology"/>
<sequence length="668" mass="74832">MRHTSIGGLFAAAALGLAPGAFTVAAETESNVFELGQISVIDSKGESSLGGSDTLDSETMRKYDRETLGKALNLVPGVNLSRVGARNEQMVYVRGFDLRQVPIFLDGIPVYVPYDGYADLGRFTTFELSRIEVAKGFSSMTYGPNTLGGAINLLTRKPVKAFEGEIGGGLSLTDDGESNGNRVYANLGSNQGNWYMQAGMSYLDQDYFRLSDDYRGNAFEDGGRRDNSYATDRKINFKVGLTPNDSDEYVVGYQRQEGEKGNPPYAGDTLSSTRYWQWPTWDKTSVYASSSTDLGAHRLKLRAYHDTYENSLYAYDNARYDSQTRTSSFRSWYDDYSNGASVEDEWSLSDENLLRLAYHFKQDVHREHDGGEPWQHFEDRTQSLALEDSHALSERLTLVVGVSHDQRDGREAQSYAKTTGLVDEEGGKNHSNNAQVGLFFQQDEATQWRASVARKSRFATIKDRYSYRMGTAIPNPDLKSEHATHFELGYQRALGETWKLDAALFRSDIDDLLQSVRIDAGACSSPPCSQMQNVDKARVNGLELALDGAFLGWDMAFNYLYLDRTNRSDDRVRLTDTPRHKAFASLSREIGRWRLQTSADMASRRYTSTDGLQVAHGFAVIDSKLGYRFDGGLLLEAGVQNLFDRDYEYSEGYPEPGRTYLVQGNLTF</sequence>
<feature type="domain" description="TonB-dependent receptor-like beta-barrel" evidence="15">
    <location>
        <begin position="241"/>
        <end position="642"/>
    </location>
</feature>
<dbReference type="InterPro" id="IPR036942">
    <property type="entry name" value="Beta-barrel_TonB_sf"/>
</dbReference>
<protein>
    <submittedName>
        <fullName evidence="17">Iron complex outermembrane recepter protein</fullName>
    </submittedName>
</protein>
<dbReference type="InterPro" id="IPR037066">
    <property type="entry name" value="Plug_dom_sf"/>
</dbReference>
<dbReference type="RefSeq" id="WP_090227652.1">
    <property type="nucleotide sequence ID" value="NZ_FNNU01000003.1"/>
</dbReference>
<dbReference type="OrthoDB" id="9760494at2"/>
<dbReference type="GO" id="GO:0044718">
    <property type="term" value="P:siderophore transmembrane transport"/>
    <property type="evidence" value="ECO:0007669"/>
    <property type="project" value="TreeGrafter"/>
</dbReference>
<evidence type="ECO:0000256" key="2">
    <source>
        <dbReference type="ARBA" id="ARBA00008143"/>
    </source>
</evidence>
<evidence type="ECO:0000256" key="8">
    <source>
        <dbReference type="ARBA" id="ARBA00023136"/>
    </source>
</evidence>
<comment type="subcellular location">
    <subcellularLocation>
        <location evidence="1 11">Cell outer membrane</location>
        <topology evidence="1 11">Multi-pass membrane protein</topology>
    </subcellularLocation>
</comment>
<evidence type="ECO:0000256" key="10">
    <source>
        <dbReference type="ARBA" id="ARBA00023237"/>
    </source>
</evidence>
<evidence type="ECO:0000256" key="9">
    <source>
        <dbReference type="ARBA" id="ARBA00023170"/>
    </source>
</evidence>
<evidence type="ECO:0000259" key="16">
    <source>
        <dbReference type="Pfam" id="PF07715"/>
    </source>
</evidence>
<dbReference type="PANTHER" id="PTHR30069:SF29">
    <property type="entry name" value="HEMOGLOBIN AND HEMOGLOBIN-HAPTOGLOBIN-BINDING PROTEIN 1-RELATED"/>
    <property type="match status" value="1"/>
</dbReference>
<dbReference type="EMBL" id="FNNU01000003">
    <property type="protein sequence ID" value="SDX10828.1"/>
    <property type="molecule type" value="Genomic_DNA"/>
</dbReference>
<dbReference type="PANTHER" id="PTHR30069">
    <property type="entry name" value="TONB-DEPENDENT OUTER MEMBRANE RECEPTOR"/>
    <property type="match status" value="1"/>
</dbReference>
<evidence type="ECO:0000313" key="17">
    <source>
        <dbReference type="EMBL" id="SDX10828.1"/>
    </source>
</evidence>
<dbReference type="STRING" id="1007099.SAMN05216287_2122"/>
<comment type="similarity">
    <text evidence="2">Belongs to the TonB-dependent receptor family. Hemoglobin/haptoglobin binding protein subfamily.</text>
</comment>